<feature type="compositionally biased region" description="Basic and acidic residues" evidence="8">
    <location>
        <begin position="321"/>
        <end position="339"/>
    </location>
</feature>
<dbReference type="AlphaFoldDB" id="A0AAF0EBY4"/>
<evidence type="ECO:0000259" key="9">
    <source>
        <dbReference type="Pfam" id="PF03007"/>
    </source>
</evidence>
<comment type="similarity">
    <text evidence="5">In the N-terminal section; belongs to the long-chain O-acyltransferase family.</text>
</comment>
<dbReference type="InterPro" id="IPR045034">
    <property type="entry name" value="O-acyltransferase_WSD1-like"/>
</dbReference>
<dbReference type="Pfam" id="PF06974">
    <property type="entry name" value="WS_DGAT_C"/>
    <property type="match status" value="1"/>
</dbReference>
<keyword evidence="3" id="KW-0808">Transferase</keyword>
<evidence type="ECO:0000256" key="8">
    <source>
        <dbReference type="SAM" id="MobiDB-lite"/>
    </source>
</evidence>
<evidence type="ECO:0000256" key="5">
    <source>
        <dbReference type="ARBA" id="ARBA00024360"/>
    </source>
</evidence>
<sequence>MSAVAREERPRVRPRERVRHRAHPRSDAHYAPSRTVDSPYETADEAYDTPDEMAEPAPAPARVSRPPRPSHGRLAVKERAGDSSSRPHPTEVSRHAPERRRRHRRHRGARSYSQHGSSHAPDPSHRVRAPEEVYGSQTSRNTGAASGPTSVPPRRDASERHERRTPRRASRPSAGAVASSARTARLLAGESTAVVNVRSIRTGRDSAPGDTVTYADAIQVAQEKPRTNKDRELARVPRNEVNQMKEGRVFAMNGIDNVALLMEDRSYQMACFSMYMFKSTLDYKTVRDFFEVLVQLYPKYRYVVDFQPYRARFRDKVRRRQSSEEAERQHHERNEALKRGDLPPYFGPYTNYSRSVRAGSWLRPAAWRIDEDFHVSENIEVISCGGQGTDEQVFKIAGRFLARHFDYNKPVWEALLVQGLRTAEGARSALMIKIHHCFSDGQGMIQSYHAALMAMNKGMGIKEVQQWVDIAKKKKKSEGSKPIKPGVLGTASHCVYTMRELYFRKRKSFVYRNPRQPRAVQRLYYHSDGVPMAGIKQIREAFSTPSTHLTLNDVAVAILARAMARAADRLSPVGTKSDRRAAIFVPISIRPEGNWDLFNYTTGALTWLKYPDLDGTSIESHLMHVHREMLRLKRSYLPLIWYKTFYHWCRHRALYLPNYPIWRPIFYRAFSEYHVATNVPGPTEPVSFGQHEAFSYHVLPPSSPGKATMAIGMISYASDFSLAVSCDDLLEFQDVPRVLCEAFQEAAMTMVQAAQHRLGQRVSAST</sequence>
<evidence type="ECO:0008006" key="13">
    <source>
        <dbReference type="Google" id="ProtNLM"/>
    </source>
</evidence>
<evidence type="ECO:0000256" key="6">
    <source>
        <dbReference type="ARBA" id="ARBA00047604"/>
    </source>
</evidence>
<feature type="compositionally biased region" description="Acidic residues" evidence="8">
    <location>
        <begin position="42"/>
        <end position="54"/>
    </location>
</feature>
<comment type="catalytic activity">
    <reaction evidence="7">
        <text>an acyl-CoA + a 1,2-diacyl-sn-glycerol = a triacyl-sn-glycerol + CoA</text>
        <dbReference type="Rhea" id="RHEA:10868"/>
        <dbReference type="ChEBI" id="CHEBI:17815"/>
        <dbReference type="ChEBI" id="CHEBI:57287"/>
        <dbReference type="ChEBI" id="CHEBI:58342"/>
        <dbReference type="ChEBI" id="CHEBI:64615"/>
        <dbReference type="EC" id="2.3.1.20"/>
    </reaction>
</comment>
<dbReference type="GO" id="GO:0047196">
    <property type="term" value="F:long-chain-alcohol O-fatty-acyltransferase activity"/>
    <property type="evidence" value="ECO:0007669"/>
    <property type="project" value="UniProtKB-EC"/>
</dbReference>
<dbReference type="InterPro" id="IPR009721">
    <property type="entry name" value="O-acyltransferase_WSD1_C"/>
</dbReference>
<organism evidence="11 12">
    <name type="scientific">Malassezia equina</name>
    <dbReference type="NCBI Taxonomy" id="1381935"/>
    <lineage>
        <taxon>Eukaryota</taxon>
        <taxon>Fungi</taxon>
        <taxon>Dikarya</taxon>
        <taxon>Basidiomycota</taxon>
        <taxon>Ustilaginomycotina</taxon>
        <taxon>Malasseziomycetes</taxon>
        <taxon>Malasseziales</taxon>
        <taxon>Malasseziaceae</taxon>
        <taxon>Malassezia</taxon>
    </lineage>
</organism>
<keyword evidence="12" id="KW-1185">Reference proteome</keyword>
<keyword evidence="4" id="KW-0012">Acyltransferase</keyword>
<dbReference type="Proteomes" id="UP001214415">
    <property type="component" value="Chromosome 1"/>
</dbReference>
<dbReference type="GO" id="GO:0004144">
    <property type="term" value="F:diacylglycerol O-acyltransferase activity"/>
    <property type="evidence" value="ECO:0007669"/>
    <property type="project" value="UniProtKB-EC"/>
</dbReference>
<feature type="domain" description="O-acyltransferase WSD1-like N-terminal" evidence="9">
    <location>
        <begin position="361"/>
        <end position="456"/>
    </location>
</feature>
<protein>
    <recommendedName>
        <fullName evidence="13">Diacylglycerol O-acyltransferase</fullName>
    </recommendedName>
</protein>
<proteinExistence type="inferred from homology"/>
<feature type="compositionally biased region" description="Basic and acidic residues" evidence="8">
    <location>
        <begin position="1"/>
        <end position="15"/>
    </location>
</feature>
<feature type="compositionally biased region" description="Low complexity" evidence="8">
    <location>
        <begin position="171"/>
        <end position="182"/>
    </location>
</feature>
<dbReference type="Pfam" id="PF03007">
    <property type="entry name" value="WS_DGAT_cat"/>
    <property type="match status" value="1"/>
</dbReference>
<reference evidence="11" key="1">
    <citation type="submission" date="2023-03" db="EMBL/GenBank/DDBJ databases">
        <title>Mating type loci evolution in Malassezia.</title>
        <authorList>
            <person name="Coelho M.A."/>
        </authorList>
    </citation>
    <scope>NUCLEOTIDE SEQUENCE</scope>
    <source>
        <strain evidence="11">CBS 12830</strain>
    </source>
</reference>
<evidence type="ECO:0000256" key="1">
    <source>
        <dbReference type="ARBA" id="ARBA00004771"/>
    </source>
</evidence>
<dbReference type="PANTHER" id="PTHR31650">
    <property type="entry name" value="O-ACYLTRANSFERASE (WSD1-LIKE) FAMILY PROTEIN"/>
    <property type="match status" value="1"/>
</dbReference>
<evidence type="ECO:0000256" key="2">
    <source>
        <dbReference type="ARBA" id="ARBA00005189"/>
    </source>
</evidence>
<feature type="domain" description="O-acyltransferase WSD1 C-terminal" evidence="10">
    <location>
        <begin position="620"/>
        <end position="746"/>
    </location>
</feature>
<evidence type="ECO:0000256" key="4">
    <source>
        <dbReference type="ARBA" id="ARBA00023315"/>
    </source>
</evidence>
<feature type="compositionally biased region" description="Basic and acidic residues" evidence="8">
    <location>
        <begin position="122"/>
        <end position="131"/>
    </location>
</feature>
<feature type="compositionally biased region" description="Basic residues" evidence="8">
    <location>
        <begin position="97"/>
        <end position="109"/>
    </location>
</feature>
<comment type="pathway">
    <text evidence="2">Lipid metabolism.</text>
</comment>
<name>A0AAF0EBY4_9BASI</name>
<feature type="region of interest" description="Disordered" evidence="8">
    <location>
        <begin position="1"/>
        <end position="183"/>
    </location>
</feature>
<evidence type="ECO:0000256" key="7">
    <source>
        <dbReference type="ARBA" id="ARBA00048109"/>
    </source>
</evidence>
<evidence type="ECO:0000256" key="3">
    <source>
        <dbReference type="ARBA" id="ARBA00022679"/>
    </source>
</evidence>
<dbReference type="GO" id="GO:0019432">
    <property type="term" value="P:triglyceride biosynthetic process"/>
    <property type="evidence" value="ECO:0007669"/>
    <property type="project" value="TreeGrafter"/>
</dbReference>
<accession>A0AAF0EBY4</accession>
<feature type="compositionally biased region" description="Basic and acidic residues" evidence="8">
    <location>
        <begin position="153"/>
        <end position="162"/>
    </location>
</feature>
<gene>
    <name evidence="11" type="ORF">MEQU1_000380</name>
</gene>
<feature type="region of interest" description="Disordered" evidence="8">
    <location>
        <begin position="318"/>
        <end position="339"/>
    </location>
</feature>
<evidence type="ECO:0000313" key="11">
    <source>
        <dbReference type="EMBL" id="WFD21725.1"/>
    </source>
</evidence>
<comment type="catalytic activity">
    <reaction evidence="6">
        <text>a long chain fatty alcohol + a fatty acyl-CoA = a long-chain alcohol wax ester + CoA</text>
        <dbReference type="Rhea" id="RHEA:38443"/>
        <dbReference type="ChEBI" id="CHEBI:17135"/>
        <dbReference type="ChEBI" id="CHEBI:57287"/>
        <dbReference type="ChEBI" id="CHEBI:77636"/>
        <dbReference type="ChEBI" id="CHEBI:235323"/>
        <dbReference type="EC" id="2.3.1.75"/>
    </reaction>
</comment>
<dbReference type="GO" id="GO:0005886">
    <property type="term" value="C:plasma membrane"/>
    <property type="evidence" value="ECO:0007669"/>
    <property type="project" value="TreeGrafter"/>
</dbReference>
<dbReference type="EMBL" id="CP119900">
    <property type="protein sequence ID" value="WFD21725.1"/>
    <property type="molecule type" value="Genomic_DNA"/>
</dbReference>
<evidence type="ECO:0000313" key="12">
    <source>
        <dbReference type="Proteomes" id="UP001214415"/>
    </source>
</evidence>
<dbReference type="InterPro" id="IPR004255">
    <property type="entry name" value="O-acyltransferase_WSD1_N"/>
</dbReference>
<feature type="compositionally biased region" description="Polar residues" evidence="8">
    <location>
        <begin position="135"/>
        <end position="149"/>
    </location>
</feature>
<dbReference type="PANTHER" id="PTHR31650:SF1">
    <property type="entry name" value="WAX ESTER SYNTHASE_DIACYLGLYCEROL ACYLTRANSFERASE 4-RELATED"/>
    <property type="match status" value="1"/>
</dbReference>
<evidence type="ECO:0000259" key="10">
    <source>
        <dbReference type="Pfam" id="PF06974"/>
    </source>
</evidence>
<comment type="pathway">
    <text evidence="1">Glycerolipid metabolism; triacylglycerol biosynthesis.</text>
</comment>